<protein>
    <submittedName>
        <fullName evidence="1">Uncharacterized protein</fullName>
    </submittedName>
</protein>
<accession>A0AAN6RJZ8</accession>
<name>A0AAN6RJZ8_9PLEO</name>
<evidence type="ECO:0000313" key="1">
    <source>
        <dbReference type="EMBL" id="KAK3213846.1"/>
    </source>
</evidence>
<comment type="caution">
    <text evidence="1">The sequence shown here is derived from an EMBL/GenBank/DDBJ whole genome shotgun (WGS) entry which is preliminary data.</text>
</comment>
<dbReference type="Proteomes" id="UP001280581">
    <property type="component" value="Unassembled WGS sequence"/>
</dbReference>
<reference evidence="1 2" key="1">
    <citation type="submission" date="2021-02" db="EMBL/GenBank/DDBJ databases">
        <title>Genome assembly of Pseudopithomyces chartarum.</title>
        <authorList>
            <person name="Jauregui R."/>
            <person name="Singh J."/>
            <person name="Voisey C."/>
        </authorList>
    </citation>
    <scope>NUCLEOTIDE SEQUENCE [LARGE SCALE GENOMIC DNA]</scope>
    <source>
        <strain evidence="1 2">AGR01</strain>
    </source>
</reference>
<proteinExistence type="predicted"/>
<evidence type="ECO:0000313" key="2">
    <source>
        <dbReference type="Proteomes" id="UP001280581"/>
    </source>
</evidence>
<dbReference type="AlphaFoldDB" id="A0AAN6RJZ8"/>
<dbReference type="EMBL" id="WVTA01000004">
    <property type="protein sequence ID" value="KAK3213846.1"/>
    <property type="molecule type" value="Genomic_DNA"/>
</dbReference>
<sequence length="120" mass="13548">MKYAGAITMTMAALSQLVNANFDLYHVSLSTGGVTDEFKGWHVYEAEVTCDFTHEWVWRGSGDVSGNKFGVHCKERDGALVDLSDNQVGRCVSTTRMAEHAEQQHITRFLFREFPPFEEV</sequence>
<organism evidence="1 2">
    <name type="scientific">Pseudopithomyces chartarum</name>
    <dbReference type="NCBI Taxonomy" id="1892770"/>
    <lineage>
        <taxon>Eukaryota</taxon>
        <taxon>Fungi</taxon>
        <taxon>Dikarya</taxon>
        <taxon>Ascomycota</taxon>
        <taxon>Pezizomycotina</taxon>
        <taxon>Dothideomycetes</taxon>
        <taxon>Pleosporomycetidae</taxon>
        <taxon>Pleosporales</taxon>
        <taxon>Massarineae</taxon>
        <taxon>Didymosphaeriaceae</taxon>
        <taxon>Pseudopithomyces</taxon>
    </lineage>
</organism>
<keyword evidence="2" id="KW-1185">Reference proteome</keyword>
<gene>
    <name evidence="1" type="ORF">GRF29_28g1279648</name>
</gene>